<dbReference type="InterPro" id="IPR011600">
    <property type="entry name" value="Pept_C14_caspase"/>
</dbReference>
<protein>
    <submittedName>
        <fullName evidence="4">Metacaspase type II</fullName>
    </submittedName>
</protein>
<evidence type="ECO:0000256" key="2">
    <source>
        <dbReference type="SAM" id="MobiDB-lite"/>
    </source>
</evidence>
<dbReference type="Proteomes" id="UP000623467">
    <property type="component" value="Unassembled WGS sequence"/>
</dbReference>
<feature type="domain" description="Peptidase C14 caspase" evidence="3">
    <location>
        <begin position="28"/>
        <end position="149"/>
    </location>
</feature>
<dbReference type="AlphaFoldDB" id="A0A8H7D6G1"/>
<dbReference type="InterPro" id="IPR050452">
    <property type="entry name" value="Metacaspase"/>
</dbReference>
<dbReference type="PANTHER" id="PTHR48104">
    <property type="entry name" value="METACASPASE-4"/>
    <property type="match status" value="1"/>
</dbReference>
<evidence type="ECO:0000313" key="4">
    <source>
        <dbReference type="EMBL" id="KAF7364059.1"/>
    </source>
</evidence>
<gene>
    <name evidence="4" type="ORF">MSAN_01064700</name>
</gene>
<dbReference type="GO" id="GO:0005737">
    <property type="term" value="C:cytoplasm"/>
    <property type="evidence" value="ECO:0007669"/>
    <property type="project" value="TreeGrafter"/>
</dbReference>
<evidence type="ECO:0000256" key="1">
    <source>
        <dbReference type="ARBA" id="ARBA00009005"/>
    </source>
</evidence>
<evidence type="ECO:0000313" key="5">
    <source>
        <dbReference type="Proteomes" id="UP000623467"/>
    </source>
</evidence>
<dbReference type="PANTHER" id="PTHR48104:SF30">
    <property type="entry name" value="METACASPASE-1"/>
    <property type="match status" value="1"/>
</dbReference>
<feature type="region of interest" description="Disordered" evidence="2">
    <location>
        <begin position="198"/>
        <end position="225"/>
    </location>
</feature>
<keyword evidence="5" id="KW-1185">Reference proteome</keyword>
<sequence>MMERLDRLSLRTEHSSTLQSVCCLHNAAHDDVYKMRDLLVEAYDYTHSKITVLVDDGIEGHSQPTRVVILEAIQELVKDVKAGGHLYFYYSGNSIQIPDQSNMTEDGMNTCLITSDGLNIIDNELHTTLVQPLPSGSRLVAVLDTSHSGLLLGLEHFRCNRVYVPWVYKGYRNSEEIRNTIVRGNARLVTISRTASYGRKTQKYSSPSPRAFTADGPDSKPTGTKVMQPRALTLSGANTQSDTNARLVTIPRNASPVRRTHNLSAQTKHTDTQLSVIASSSRALTAVGPDPKPSSLARLRTGTKRSVMRLRTSILTVPPRNLDKTNEQPDPWILPDEERLIQLLRDDPHQSLKDVLVRTSHGSYSDTLQRHGESKTYKQKRKAYAASIARRIGQLERTHRSTVSPAPSETQPVIAPRRLTFPQVNMPRPQLLLRTISKTLADLKQKLKVVDQNRGYDMVNFQNPELSSSRPLDMDSLWIM</sequence>
<name>A0A8H7D6G1_9AGAR</name>
<dbReference type="Pfam" id="PF00656">
    <property type="entry name" value="Peptidase_C14"/>
    <property type="match status" value="1"/>
</dbReference>
<comment type="caution">
    <text evidence="4">The sequence shown here is derived from an EMBL/GenBank/DDBJ whole genome shotgun (WGS) entry which is preliminary data.</text>
</comment>
<dbReference type="OrthoDB" id="3223806at2759"/>
<evidence type="ECO:0000259" key="3">
    <source>
        <dbReference type="Pfam" id="PF00656"/>
    </source>
</evidence>
<proteinExistence type="inferred from homology"/>
<reference evidence="4" key="1">
    <citation type="submission" date="2020-05" db="EMBL/GenBank/DDBJ databases">
        <title>Mycena genomes resolve the evolution of fungal bioluminescence.</title>
        <authorList>
            <person name="Tsai I.J."/>
        </authorList>
    </citation>
    <scope>NUCLEOTIDE SEQUENCE</scope>
    <source>
        <strain evidence="4">160909Yilan</strain>
    </source>
</reference>
<comment type="similarity">
    <text evidence="1">Belongs to the peptidase C14B family.</text>
</comment>
<organism evidence="4 5">
    <name type="scientific">Mycena sanguinolenta</name>
    <dbReference type="NCBI Taxonomy" id="230812"/>
    <lineage>
        <taxon>Eukaryota</taxon>
        <taxon>Fungi</taxon>
        <taxon>Dikarya</taxon>
        <taxon>Basidiomycota</taxon>
        <taxon>Agaricomycotina</taxon>
        <taxon>Agaricomycetes</taxon>
        <taxon>Agaricomycetidae</taxon>
        <taxon>Agaricales</taxon>
        <taxon>Marasmiineae</taxon>
        <taxon>Mycenaceae</taxon>
        <taxon>Mycena</taxon>
    </lineage>
</organism>
<dbReference type="GO" id="GO:0006508">
    <property type="term" value="P:proteolysis"/>
    <property type="evidence" value="ECO:0007669"/>
    <property type="project" value="InterPro"/>
</dbReference>
<dbReference type="EMBL" id="JACAZH010000007">
    <property type="protein sequence ID" value="KAF7364059.1"/>
    <property type="molecule type" value="Genomic_DNA"/>
</dbReference>
<accession>A0A8H7D6G1</accession>
<dbReference type="Gene3D" id="3.40.50.12660">
    <property type="match status" value="1"/>
</dbReference>
<dbReference type="GO" id="GO:0004197">
    <property type="term" value="F:cysteine-type endopeptidase activity"/>
    <property type="evidence" value="ECO:0007669"/>
    <property type="project" value="InterPro"/>
</dbReference>